<dbReference type="Proteomes" id="UP000317318">
    <property type="component" value="Chromosome"/>
</dbReference>
<dbReference type="RefSeq" id="WP_145364736.1">
    <property type="nucleotide sequence ID" value="NZ_CP036268.1"/>
</dbReference>
<reference evidence="2 3" key="1">
    <citation type="submission" date="2019-02" db="EMBL/GenBank/DDBJ databases">
        <title>Deep-cultivation of Planctomycetes and their phenomic and genomic characterization uncovers novel biology.</title>
        <authorList>
            <person name="Wiegand S."/>
            <person name="Jogler M."/>
            <person name="Boedeker C."/>
            <person name="Pinto D."/>
            <person name="Vollmers J."/>
            <person name="Rivas-Marin E."/>
            <person name="Kohn T."/>
            <person name="Peeters S.H."/>
            <person name="Heuer A."/>
            <person name="Rast P."/>
            <person name="Oberbeckmann S."/>
            <person name="Bunk B."/>
            <person name="Jeske O."/>
            <person name="Meyerdierks A."/>
            <person name="Storesund J.E."/>
            <person name="Kallscheuer N."/>
            <person name="Luecker S."/>
            <person name="Lage O.M."/>
            <person name="Pohl T."/>
            <person name="Merkel B.J."/>
            <person name="Hornburger P."/>
            <person name="Mueller R.-W."/>
            <person name="Bruemmer F."/>
            <person name="Labrenz M."/>
            <person name="Spormann A.M."/>
            <person name="Op den Camp H."/>
            <person name="Overmann J."/>
            <person name="Amann R."/>
            <person name="Jetten M.S.M."/>
            <person name="Mascher T."/>
            <person name="Medema M.H."/>
            <person name="Devos D.P."/>
            <person name="Kaster A.-K."/>
            <person name="Ovreas L."/>
            <person name="Rohde M."/>
            <person name="Galperin M.Y."/>
            <person name="Jogler C."/>
        </authorList>
    </citation>
    <scope>NUCLEOTIDE SEQUENCE [LARGE SCALE GENOMIC DNA]</scope>
    <source>
        <strain evidence="2 3">Pan189</strain>
    </source>
</reference>
<protein>
    <submittedName>
        <fullName evidence="2">Uncharacterized protein</fullName>
    </submittedName>
</protein>
<accession>A0A517R435</accession>
<evidence type="ECO:0000256" key="1">
    <source>
        <dbReference type="SAM" id="MobiDB-lite"/>
    </source>
</evidence>
<sequence length="371" mass="42270">MTDLPCGYRQSRLGPVVCLGAALILLLGGDSYEAARSRIESMTKAERARLKVRYESFQQLSQAEQAEIRAIHTAVSQNSALLQTARTYREFLDVLPTYRREELRQETDPAKRLTLIRESLDDLNGTGQDPGGDVDDNRRRFNRLDTDELNAVMLAVSRGLEFTPDERKKFATMPTAARNAWIVSRAIQSVENRKPSAWAWLAKDADTIIAALPEDRRSRLESATQDEGQMRRALVLGFLIFDPLMQQWRDYLEGLVSEEDLEKYVTDTNDLKLLSELIRDPDNVRREMTAVYLRENPEKIGIPADDLTVLRDAARSMRQFPGDPRRGGFRRGDGPPGRPDFRFGRDRRDDDDRRPRPDRRGPRGGGSPPEN</sequence>
<dbReference type="OrthoDB" id="253103at2"/>
<proteinExistence type="predicted"/>
<dbReference type="KEGG" id="svp:Pan189_30440"/>
<feature type="region of interest" description="Disordered" evidence="1">
    <location>
        <begin position="316"/>
        <end position="371"/>
    </location>
</feature>
<dbReference type="AlphaFoldDB" id="A0A517R435"/>
<dbReference type="EMBL" id="CP036268">
    <property type="protein sequence ID" value="QDT38649.1"/>
    <property type="molecule type" value="Genomic_DNA"/>
</dbReference>
<keyword evidence="3" id="KW-1185">Reference proteome</keyword>
<organism evidence="2 3">
    <name type="scientific">Stratiformator vulcanicus</name>
    <dbReference type="NCBI Taxonomy" id="2527980"/>
    <lineage>
        <taxon>Bacteria</taxon>
        <taxon>Pseudomonadati</taxon>
        <taxon>Planctomycetota</taxon>
        <taxon>Planctomycetia</taxon>
        <taxon>Planctomycetales</taxon>
        <taxon>Planctomycetaceae</taxon>
        <taxon>Stratiformator</taxon>
    </lineage>
</organism>
<feature type="compositionally biased region" description="Basic and acidic residues" evidence="1">
    <location>
        <begin position="323"/>
        <end position="361"/>
    </location>
</feature>
<name>A0A517R435_9PLAN</name>
<evidence type="ECO:0000313" key="2">
    <source>
        <dbReference type="EMBL" id="QDT38649.1"/>
    </source>
</evidence>
<gene>
    <name evidence="2" type="ORF">Pan189_30440</name>
</gene>
<evidence type="ECO:0000313" key="3">
    <source>
        <dbReference type="Proteomes" id="UP000317318"/>
    </source>
</evidence>